<dbReference type="HOGENOM" id="CLU_060500_4_2_12"/>
<dbReference type="InterPro" id="IPR036691">
    <property type="entry name" value="Endo/exonu/phosph_ase_sf"/>
</dbReference>
<accession>I4B3B8</accession>
<keyword evidence="2" id="KW-0378">Hydrolase</keyword>
<dbReference type="RefSeq" id="WP_014802292.1">
    <property type="nucleotide sequence ID" value="NC_018020.1"/>
</dbReference>
<evidence type="ECO:0000313" key="3">
    <source>
        <dbReference type="Proteomes" id="UP000006048"/>
    </source>
</evidence>
<keyword evidence="2" id="KW-0540">Nuclease</keyword>
<dbReference type="SUPFAM" id="SSF56219">
    <property type="entry name" value="DNase I-like"/>
    <property type="match status" value="1"/>
</dbReference>
<gene>
    <name evidence="2" type="ordered locus">Turpa_1127</name>
</gene>
<protein>
    <submittedName>
        <fullName evidence="2">Endonuclease/exonuclease/phosphatase</fullName>
    </submittedName>
</protein>
<dbReference type="KEGG" id="tpx:Turpa_1127"/>
<dbReference type="PANTHER" id="PTHR14859">
    <property type="entry name" value="CALCOFLUOR WHITE HYPERSENSITIVE PROTEIN PRECURSOR"/>
    <property type="match status" value="1"/>
</dbReference>
<dbReference type="GO" id="GO:0004519">
    <property type="term" value="F:endonuclease activity"/>
    <property type="evidence" value="ECO:0007669"/>
    <property type="project" value="UniProtKB-KW"/>
</dbReference>
<dbReference type="OrthoDB" id="155529at2"/>
<dbReference type="Pfam" id="PF03372">
    <property type="entry name" value="Exo_endo_phos"/>
    <property type="match status" value="1"/>
</dbReference>
<dbReference type="GO" id="GO:0006506">
    <property type="term" value="P:GPI anchor biosynthetic process"/>
    <property type="evidence" value="ECO:0007669"/>
    <property type="project" value="TreeGrafter"/>
</dbReference>
<dbReference type="AlphaFoldDB" id="I4B3B8"/>
<sequence>MQITVLTYNIHKAIGTDRKFDPERIAQICEAEKADIVALQEVDSGVPRSRHLNLAAVLGERLGFHHRLGANVRLKVGVYGNATLSRWPFVSGHNLDLTWGIKKKRGCLCDTIQTPAGDLLVMNFHLGLSRIERHFQLKKVLKSDLLQTHSELPIVMLGDSNERTRYLDLFLESAGFANAAGDLKRKLKTWPSFAPIWNLDKVFYNNKCELVEYQVVKNKLTRVASDHLPVKVVLRV</sequence>
<evidence type="ECO:0000313" key="2">
    <source>
        <dbReference type="EMBL" id="AFM11775.1"/>
    </source>
</evidence>
<name>I4B3B8_TURPD</name>
<dbReference type="InterPro" id="IPR005135">
    <property type="entry name" value="Endo/exonuclease/phosphatase"/>
</dbReference>
<reference evidence="2 3" key="1">
    <citation type="submission" date="2012-06" db="EMBL/GenBank/DDBJ databases">
        <title>The complete chromosome of genome of Turneriella parva DSM 21527.</title>
        <authorList>
            <consortium name="US DOE Joint Genome Institute (JGI-PGF)"/>
            <person name="Lucas S."/>
            <person name="Han J."/>
            <person name="Lapidus A."/>
            <person name="Bruce D."/>
            <person name="Goodwin L."/>
            <person name="Pitluck S."/>
            <person name="Peters L."/>
            <person name="Kyrpides N."/>
            <person name="Mavromatis K."/>
            <person name="Ivanova N."/>
            <person name="Mikhailova N."/>
            <person name="Chertkov O."/>
            <person name="Detter J.C."/>
            <person name="Tapia R."/>
            <person name="Han C."/>
            <person name="Land M."/>
            <person name="Hauser L."/>
            <person name="Markowitz V."/>
            <person name="Cheng J.-F."/>
            <person name="Hugenholtz P."/>
            <person name="Woyke T."/>
            <person name="Wu D."/>
            <person name="Gronow S."/>
            <person name="Wellnitz S."/>
            <person name="Brambilla E."/>
            <person name="Klenk H.-P."/>
            <person name="Eisen J.A."/>
        </authorList>
    </citation>
    <scope>NUCLEOTIDE SEQUENCE [LARGE SCALE GENOMIC DNA]</scope>
    <source>
        <strain evidence="3">ATCC BAA-1111 / DSM 21527 / NCTC 11395 / H</strain>
    </source>
</reference>
<dbReference type="EMBL" id="CP002959">
    <property type="protein sequence ID" value="AFM11775.1"/>
    <property type="molecule type" value="Genomic_DNA"/>
</dbReference>
<keyword evidence="3" id="KW-1185">Reference proteome</keyword>
<dbReference type="Proteomes" id="UP000006048">
    <property type="component" value="Chromosome"/>
</dbReference>
<dbReference type="STRING" id="869212.Turpa_1127"/>
<dbReference type="GO" id="GO:0016020">
    <property type="term" value="C:membrane"/>
    <property type="evidence" value="ECO:0007669"/>
    <property type="project" value="GOC"/>
</dbReference>
<dbReference type="PANTHER" id="PTHR14859:SF1">
    <property type="entry name" value="PGAP2-INTERACTING PROTEIN"/>
    <property type="match status" value="1"/>
</dbReference>
<dbReference type="Gene3D" id="3.60.10.10">
    <property type="entry name" value="Endonuclease/exonuclease/phosphatase"/>
    <property type="match status" value="1"/>
</dbReference>
<keyword evidence="2" id="KW-0255">Endonuclease</keyword>
<organism evidence="2 3">
    <name type="scientific">Turneriella parva (strain ATCC BAA-1111 / DSM 21527 / NCTC 11395 / H)</name>
    <name type="common">Leptospira parva</name>
    <dbReference type="NCBI Taxonomy" id="869212"/>
    <lineage>
        <taxon>Bacteria</taxon>
        <taxon>Pseudomonadati</taxon>
        <taxon>Spirochaetota</taxon>
        <taxon>Spirochaetia</taxon>
        <taxon>Leptospirales</taxon>
        <taxon>Leptospiraceae</taxon>
        <taxon>Turneriella</taxon>
    </lineage>
</organism>
<feature type="domain" description="Endonuclease/exonuclease/phosphatase" evidence="1">
    <location>
        <begin position="6"/>
        <end position="227"/>
    </location>
</feature>
<proteinExistence type="predicted"/>
<evidence type="ECO:0000259" key="1">
    <source>
        <dbReference type="Pfam" id="PF03372"/>
    </source>
</evidence>
<dbReference type="InterPro" id="IPR051916">
    <property type="entry name" value="GPI-anchor_lipid_remodeler"/>
</dbReference>